<dbReference type="RefSeq" id="WP_263414566.1">
    <property type="nucleotide sequence ID" value="NZ_BAABBH010000001.1"/>
</dbReference>
<accession>A0ABW9KND3</accession>
<dbReference type="InterPro" id="IPR053812">
    <property type="entry name" value="HTH_Sigma70_ECF-like"/>
</dbReference>
<evidence type="ECO:0000313" key="2">
    <source>
        <dbReference type="EMBL" id="MFN2977264.1"/>
    </source>
</evidence>
<organism evidence="2 3">
    <name type="scientific">Terriglobus aquaticus</name>
    <dbReference type="NCBI Taxonomy" id="940139"/>
    <lineage>
        <taxon>Bacteria</taxon>
        <taxon>Pseudomonadati</taxon>
        <taxon>Acidobacteriota</taxon>
        <taxon>Terriglobia</taxon>
        <taxon>Terriglobales</taxon>
        <taxon>Acidobacteriaceae</taxon>
        <taxon>Terriglobus</taxon>
    </lineage>
</organism>
<dbReference type="InterPro" id="IPR014284">
    <property type="entry name" value="RNA_pol_sigma-70_dom"/>
</dbReference>
<name>A0ABW9KND3_9BACT</name>
<dbReference type="Gene3D" id="1.10.10.10">
    <property type="entry name" value="Winged helix-like DNA-binding domain superfamily/Winged helix DNA-binding domain"/>
    <property type="match status" value="1"/>
</dbReference>
<evidence type="ECO:0000313" key="3">
    <source>
        <dbReference type="Proteomes" id="UP001634747"/>
    </source>
</evidence>
<comment type="caution">
    <text evidence="2">The sequence shown here is derived from an EMBL/GenBank/DDBJ whole genome shotgun (WGS) entry which is preliminary data.</text>
</comment>
<sequence>MLEPGGAISGAQRSLDSLMPVIYEELHRVAAIFMSNERRGHTLQPTALISEAYLRLLSQHSLDFSNRAQVIGVAAQMMRRILRTHQEKKEAGKRGGEDTTLCLSETPEPAAPAILFSEVDELLDRLAKLDERQARVVELRIFGGLSVQETADFLQISTATANRDWASGRLWLAKELSGAARHD</sequence>
<evidence type="ECO:0000259" key="1">
    <source>
        <dbReference type="Pfam" id="PF07638"/>
    </source>
</evidence>
<dbReference type="SUPFAM" id="SSF88659">
    <property type="entry name" value="Sigma3 and sigma4 domains of RNA polymerase sigma factors"/>
    <property type="match status" value="1"/>
</dbReference>
<protein>
    <submittedName>
        <fullName evidence="2">ECF-type sigma factor</fullName>
    </submittedName>
</protein>
<dbReference type="InterPro" id="IPR013324">
    <property type="entry name" value="RNA_pol_sigma_r3/r4-like"/>
</dbReference>
<reference evidence="2 3" key="1">
    <citation type="submission" date="2024-12" db="EMBL/GenBank/DDBJ databases">
        <authorList>
            <person name="Lee Y."/>
        </authorList>
    </citation>
    <scope>NUCLEOTIDE SEQUENCE [LARGE SCALE GENOMIC DNA]</scope>
    <source>
        <strain evidence="2 3">03SUJ4</strain>
    </source>
</reference>
<dbReference type="Pfam" id="PF07638">
    <property type="entry name" value="Sigma70_ECF"/>
    <property type="match status" value="1"/>
</dbReference>
<dbReference type="NCBIfam" id="TIGR02937">
    <property type="entry name" value="sigma70-ECF"/>
    <property type="match status" value="1"/>
</dbReference>
<dbReference type="EMBL" id="JBJYXY010000001">
    <property type="protein sequence ID" value="MFN2977264.1"/>
    <property type="molecule type" value="Genomic_DNA"/>
</dbReference>
<keyword evidence="3" id="KW-1185">Reference proteome</keyword>
<dbReference type="InterPro" id="IPR036388">
    <property type="entry name" value="WH-like_DNA-bd_sf"/>
</dbReference>
<proteinExistence type="predicted"/>
<dbReference type="InterPro" id="IPR011517">
    <property type="entry name" value="RNA_pol_sigma70_ECF-like"/>
</dbReference>
<dbReference type="Proteomes" id="UP001634747">
    <property type="component" value="Unassembled WGS sequence"/>
</dbReference>
<feature type="domain" description="RNA polymerase sigma-70 ECF-like HTH" evidence="1">
    <location>
        <begin position="9"/>
        <end position="177"/>
    </location>
</feature>
<dbReference type="NCBIfam" id="TIGR02999">
    <property type="entry name" value="Sig-70_X6"/>
    <property type="match status" value="1"/>
</dbReference>
<gene>
    <name evidence="2" type="ORF">ACK2TP_15955</name>
</gene>